<comment type="similarity">
    <text evidence="1">Belongs to the CWC26 family.</text>
</comment>
<gene>
    <name evidence="4" type="ORF">CAMP_LOCUS7325</name>
</gene>
<dbReference type="GO" id="GO:0003723">
    <property type="term" value="F:RNA binding"/>
    <property type="evidence" value="ECO:0007669"/>
    <property type="project" value="TreeGrafter"/>
</dbReference>
<dbReference type="PANTHER" id="PTHR31809:SF0">
    <property type="entry name" value="BUD13 HOMOLOG"/>
    <property type="match status" value="1"/>
</dbReference>
<dbReference type="Pfam" id="PF09736">
    <property type="entry name" value="Bud13"/>
    <property type="match status" value="1"/>
</dbReference>
<dbReference type="InterPro" id="IPR051112">
    <property type="entry name" value="CWC26_splicing_factor"/>
</dbReference>
<dbReference type="InterPro" id="IPR018609">
    <property type="entry name" value="Bud13"/>
</dbReference>
<dbReference type="GO" id="GO:0070274">
    <property type="term" value="C:RES complex"/>
    <property type="evidence" value="ECO:0007669"/>
    <property type="project" value="TreeGrafter"/>
</dbReference>
<dbReference type="AlphaFoldDB" id="A0A9P1IHM1"/>
<dbReference type="OrthoDB" id="6022at2759"/>
<dbReference type="GO" id="GO:0000398">
    <property type="term" value="P:mRNA splicing, via spliceosome"/>
    <property type="evidence" value="ECO:0007669"/>
    <property type="project" value="TreeGrafter"/>
</dbReference>
<dbReference type="PANTHER" id="PTHR31809">
    <property type="entry name" value="BUD13 HOMOLOG"/>
    <property type="match status" value="1"/>
</dbReference>
<comment type="caution">
    <text evidence="4">The sequence shown here is derived from an EMBL/GenBank/DDBJ whole genome shotgun (WGS) entry which is preliminary data.</text>
</comment>
<organism evidence="4 5">
    <name type="scientific">Caenorhabditis angaria</name>
    <dbReference type="NCBI Taxonomy" id="860376"/>
    <lineage>
        <taxon>Eukaryota</taxon>
        <taxon>Metazoa</taxon>
        <taxon>Ecdysozoa</taxon>
        <taxon>Nematoda</taxon>
        <taxon>Chromadorea</taxon>
        <taxon>Rhabditida</taxon>
        <taxon>Rhabditina</taxon>
        <taxon>Rhabditomorpha</taxon>
        <taxon>Rhabditoidea</taxon>
        <taxon>Rhabditidae</taxon>
        <taxon>Peloderinae</taxon>
        <taxon>Caenorhabditis</taxon>
    </lineage>
</organism>
<name>A0A9P1IHM1_9PELO</name>
<sequence length="457" mass="53086">MSSKAEYLKKYLSNDASDKPKKKKKSSKPDKYVGMRLIEDDAFIAVEAAKQKDIGSDEEREEIEVLKESVKKARINPGFKQTFSSVQEVKKEIKEELVSPDQSPPRTARRKRHDSDESPKRRKSPSPAPRRKRHDSDNSPIRNRGNDSDNSPPRRNNSSPGPSRRQRNDSDNSPVRRNDSRSRKRHDSDNSPPRRKDDRDSDVSPPRKQRRRNDSDNSPPRMKDRDNSPPRRNREIKKEIDSDDDSVAKKTLDGKKAGLQSARDLKEEGERIRRKEAKMFDELDSTISGRNAETVYRTKQTKRRGAKEETEEEKAKKERENKKTEELKEKYKGWNRGVAQISERQAQLEEMARVAAEPMARRKDDEEMNRHLKEVLHEADPMANVIRKKRRETAIDRGELVYPTYNGTWTPNRFGIPPGYRWDGVDRSNGFEGRVARTDNQKAANQSEYYKSIAEYE</sequence>
<feature type="region of interest" description="Disordered" evidence="3">
    <location>
        <begin position="1"/>
        <end position="33"/>
    </location>
</feature>
<evidence type="ECO:0000313" key="4">
    <source>
        <dbReference type="EMBL" id="CAI5444688.1"/>
    </source>
</evidence>
<feature type="region of interest" description="Disordered" evidence="3">
    <location>
        <begin position="94"/>
        <end position="325"/>
    </location>
</feature>
<feature type="compositionally biased region" description="Basic and acidic residues" evidence="3">
    <location>
        <begin position="263"/>
        <end position="281"/>
    </location>
</feature>
<dbReference type="GO" id="GO:0005684">
    <property type="term" value="C:U2-type spliceosomal complex"/>
    <property type="evidence" value="ECO:0007669"/>
    <property type="project" value="TreeGrafter"/>
</dbReference>
<proteinExistence type="inferred from homology"/>
<feature type="compositionally biased region" description="Basic and acidic residues" evidence="3">
    <location>
        <begin position="166"/>
        <end position="202"/>
    </location>
</feature>
<evidence type="ECO:0000313" key="5">
    <source>
        <dbReference type="Proteomes" id="UP001152747"/>
    </source>
</evidence>
<dbReference type="Proteomes" id="UP001152747">
    <property type="component" value="Unassembled WGS sequence"/>
</dbReference>
<accession>A0A9P1IHM1</accession>
<feature type="compositionally biased region" description="Basic and acidic residues" evidence="3">
    <location>
        <begin position="313"/>
        <end position="325"/>
    </location>
</feature>
<evidence type="ECO:0000256" key="3">
    <source>
        <dbReference type="SAM" id="MobiDB-lite"/>
    </source>
</evidence>
<dbReference type="EMBL" id="CANHGI010000003">
    <property type="protein sequence ID" value="CAI5444688.1"/>
    <property type="molecule type" value="Genomic_DNA"/>
</dbReference>
<reference evidence="4" key="1">
    <citation type="submission" date="2022-11" db="EMBL/GenBank/DDBJ databases">
        <authorList>
            <person name="Kikuchi T."/>
        </authorList>
    </citation>
    <scope>NUCLEOTIDE SEQUENCE</scope>
    <source>
        <strain evidence="4">PS1010</strain>
    </source>
</reference>
<evidence type="ECO:0000256" key="2">
    <source>
        <dbReference type="ARBA" id="ARBA00014454"/>
    </source>
</evidence>
<keyword evidence="5" id="KW-1185">Reference proteome</keyword>
<evidence type="ECO:0000256" key="1">
    <source>
        <dbReference type="ARBA" id="ARBA00011069"/>
    </source>
</evidence>
<feature type="compositionally biased region" description="Basic residues" evidence="3">
    <location>
        <begin position="120"/>
        <end position="133"/>
    </location>
</feature>
<protein>
    <recommendedName>
        <fullName evidence="2">BUD13 homolog</fullName>
    </recommendedName>
</protein>
<feature type="compositionally biased region" description="Basic and acidic residues" evidence="3">
    <location>
        <begin position="221"/>
        <end position="256"/>
    </location>
</feature>
<feature type="compositionally biased region" description="Low complexity" evidence="3">
    <location>
        <begin position="148"/>
        <end position="163"/>
    </location>
</feature>